<accession>A0A835YFK8</accession>
<evidence type="ECO:0000256" key="1">
    <source>
        <dbReference type="SAM" id="MobiDB-lite"/>
    </source>
</evidence>
<sequence>MSNSGFMLPERASSSGSSAGSASSGGKGAAGQAPADPQATIDELRAEIAYARASLNEIRAAQRATANRN</sequence>
<dbReference type="EMBL" id="JAEHOE010000001">
    <property type="protein sequence ID" value="KAG2501813.1"/>
    <property type="molecule type" value="Genomic_DNA"/>
</dbReference>
<organism evidence="2 3">
    <name type="scientific">Edaphochlamys debaryana</name>
    <dbReference type="NCBI Taxonomy" id="47281"/>
    <lineage>
        <taxon>Eukaryota</taxon>
        <taxon>Viridiplantae</taxon>
        <taxon>Chlorophyta</taxon>
        <taxon>core chlorophytes</taxon>
        <taxon>Chlorophyceae</taxon>
        <taxon>CS clade</taxon>
        <taxon>Chlamydomonadales</taxon>
        <taxon>Chlamydomonadales incertae sedis</taxon>
        <taxon>Edaphochlamys</taxon>
    </lineage>
</organism>
<name>A0A835YFK8_9CHLO</name>
<protein>
    <submittedName>
        <fullName evidence="2">Uncharacterized protein</fullName>
    </submittedName>
</protein>
<dbReference type="OrthoDB" id="532061at2759"/>
<feature type="compositionally biased region" description="Low complexity" evidence="1">
    <location>
        <begin position="12"/>
        <end position="22"/>
    </location>
</feature>
<evidence type="ECO:0000313" key="2">
    <source>
        <dbReference type="EMBL" id="KAG2501813.1"/>
    </source>
</evidence>
<comment type="caution">
    <text evidence="2">The sequence shown here is derived from an EMBL/GenBank/DDBJ whole genome shotgun (WGS) entry which is preliminary data.</text>
</comment>
<dbReference type="AlphaFoldDB" id="A0A835YFK8"/>
<reference evidence="2" key="1">
    <citation type="journal article" date="2020" name="bioRxiv">
        <title>Comparative genomics of Chlamydomonas.</title>
        <authorList>
            <person name="Craig R.J."/>
            <person name="Hasan A.R."/>
            <person name="Ness R.W."/>
            <person name="Keightley P.D."/>
        </authorList>
    </citation>
    <scope>NUCLEOTIDE SEQUENCE</scope>
    <source>
        <strain evidence="2">CCAP 11/70</strain>
    </source>
</reference>
<dbReference type="Proteomes" id="UP000612055">
    <property type="component" value="Unassembled WGS sequence"/>
</dbReference>
<feature type="region of interest" description="Disordered" evidence="1">
    <location>
        <begin position="1"/>
        <end position="39"/>
    </location>
</feature>
<keyword evidence="3" id="KW-1185">Reference proteome</keyword>
<proteinExistence type="predicted"/>
<gene>
    <name evidence="2" type="ORF">HYH03_000312</name>
</gene>
<evidence type="ECO:0000313" key="3">
    <source>
        <dbReference type="Proteomes" id="UP000612055"/>
    </source>
</evidence>